<comment type="pathway">
    <text evidence="2">Amino-acid biosynthesis; L-methionine biosynthesis via de novo pathway; L-homoserine from L-aspartate: step 3/3.</text>
</comment>
<dbReference type="SUPFAM" id="SSF55347">
    <property type="entry name" value="Glyceraldehyde-3-phosphate dehydrogenase-like, C-terminal domain"/>
    <property type="match status" value="1"/>
</dbReference>
<dbReference type="SUPFAM" id="SSF55021">
    <property type="entry name" value="ACT-like"/>
    <property type="match status" value="1"/>
</dbReference>
<dbReference type="CDD" id="cd04881">
    <property type="entry name" value="ACT_HSDH-Hom"/>
    <property type="match status" value="1"/>
</dbReference>
<evidence type="ECO:0000313" key="13">
    <source>
        <dbReference type="Proteomes" id="UP001601444"/>
    </source>
</evidence>
<dbReference type="Pfam" id="PF01842">
    <property type="entry name" value="ACT"/>
    <property type="match status" value="1"/>
</dbReference>
<organism evidence="12 13">
    <name type="scientific">Nocardia thailandica</name>
    <dbReference type="NCBI Taxonomy" id="257275"/>
    <lineage>
        <taxon>Bacteria</taxon>
        <taxon>Bacillati</taxon>
        <taxon>Actinomycetota</taxon>
        <taxon>Actinomycetes</taxon>
        <taxon>Mycobacteriales</taxon>
        <taxon>Nocardiaceae</taxon>
        <taxon>Nocardia</taxon>
    </lineage>
</organism>
<protein>
    <recommendedName>
        <fullName evidence="5">Homoserine dehydrogenase</fullName>
        <ecNumber evidence="4">1.1.1.3</ecNumber>
    </recommendedName>
</protein>
<dbReference type="Gene3D" id="3.30.360.10">
    <property type="entry name" value="Dihydrodipicolinate Reductase, domain 2"/>
    <property type="match status" value="2"/>
</dbReference>
<dbReference type="InterPro" id="IPR002912">
    <property type="entry name" value="ACT_dom"/>
</dbReference>
<comment type="caution">
    <text evidence="12">The sequence shown here is derived from an EMBL/GenBank/DDBJ whole genome shotgun (WGS) entry which is preliminary data.</text>
</comment>
<gene>
    <name evidence="12" type="ORF">ACFYTF_27960</name>
</gene>
<evidence type="ECO:0000256" key="2">
    <source>
        <dbReference type="ARBA" id="ARBA00005062"/>
    </source>
</evidence>
<dbReference type="InterPro" id="IPR036291">
    <property type="entry name" value="NAD(P)-bd_dom_sf"/>
</dbReference>
<evidence type="ECO:0000256" key="1">
    <source>
        <dbReference type="ARBA" id="ARBA00005056"/>
    </source>
</evidence>
<dbReference type="Proteomes" id="UP001601444">
    <property type="component" value="Unassembled WGS sequence"/>
</dbReference>
<dbReference type="Pfam" id="PF00742">
    <property type="entry name" value="Homoserine_dh"/>
    <property type="match status" value="1"/>
</dbReference>
<evidence type="ECO:0000256" key="5">
    <source>
        <dbReference type="ARBA" id="ARBA00013376"/>
    </source>
</evidence>
<evidence type="ECO:0000256" key="10">
    <source>
        <dbReference type="ARBA" id="ARBA00044930"/>
    </source>
</evidence>
<comment type="similarity">
    <text evidence="3">Belongs to the homoserine dehydrogenase family.</text>
</comment>
<evidence type="ECO:0000256" key="7">
    <source>
        <dbReference type="ARBA" id="ARBA00022697"/>
    </source>
</evidence>
<comment type="pathway">
    <text evidence="1">Amino-acid biosynthesis; L-threonine biosynthesis; L-threonine from L-aspartate: step 3/5.</text>
</comment>
<keyword evidence="7" id="KW-0791">Threonine biosynthesis</keyword>
<dbReference type="PANTHER" id="PTHR43331:SF1">
    <property type="entry name" value="HOMOSERINE DEHYDROGENASE"/>
    <property type="match status" value="1"/>
</dbReference>
<proteinExistence type="inferred from homology"/>
<dbReference type="PANTHER" id="PTHR43331">
    <property type="entry name" value="HOMOSERINE DEHYDROGENASE"/>
    <property type="match status" value="1"/>
</dbReference>
<name>A0ABW6PW78_9NOCA</name>
<evidence type="ECO:0000256" key="6">
    <source>
        <dbReference type="ARBA" id="ARBA00022605"/>
    </source>
</evidence>
<evidence type="ECO:0000313" key="12">
    <source>
        <dbReference type="EMBL" id="MFF0546678.1"/>
    </source>
</evidence>
<dbReference type="InterPro" id="IPR001342">
    <property type="entry name" value="HDH_cat"/>
</dbReference>
<evidence type="ECO:0000256" key="8">
    <source>
        <dbReference type="ARBA" id="ARBA00023002"/>
    </source>
</evidence>
<sequence>MVVGSPSHPPLGVAVLGTGPLRAELARVLLTGGRELRSRVGAALALRAATGDPAERGTWDGIDLVVDSTVTGAVLGAALGALRAGRSVVTANTALVAGHGAELAAAAQEHGGDLFFEAAVAGGVPVVRPLTQSLSGDRVRQVLGVFDPAVSDRDPAAQAAILATLAFHTRVEPSDVHAEDFPTPGPHDLAAAAALGLRLRPLTVCARVPGHPSQEDGGKDHLSVRVHPALLPAAHPLVAIERPYSAVAVEAEHAGRLMFSGRGDGPTATASALLGDLVTAARNRVHGGRAPRASYYAELPVAPVADTPTRYYLNLLVTDHAGALARVATVFAEHGVGIARVLQEHHDGAAHLILLTHRATDAALADTVDALGEAGGVLAVVTRWRVEGMHG</sequence>
<keyword evidence="6" id="KW-0028">Amino-acid biosynthesis</keyword>
<dbReference type="EC" id="1.1.1.3" evidence="4"/>
<keyword evidence="13" id="KW-1185">Reference proteome</keyword>
<evidence type="ECO:0000256" key="3">
    <source>
        <dbReference type="ARBA" id="ARBA00006753"/>
    </source>
</evidence>
<dbReference type="EMBL" id="JBIAMX010000024">
    <property type="protein sequence ID" value="MFF0546678.1"/>
    <property type="molecule type" value="Genomic_DNA"/>
</dbReference>
<evidence type="ECO:0000256" key="9">
    <source>
        <dbReference type="ARBA" id="ARBA00023167"/>
    </source>
</evidence>
<dbReference type="PROSITE" id="PS51671">
    <property type="entry name" value="ACT"/>
    <property type="match status" value="1"/>
</dbReference>
<dbReference type="Gene3D" id="3.40.50.720">
    <property type="entry name" value="NAD(P)-binding Rossmann-like Domain"/>
    <property type="match status" value="2"/>
</dbReference>
<dbReference type="RefSeq" id="WP_387702945.1">
    <property type="nucleotide sequence ID" value="NZ_JBIAMX010000024.1"/>
</dbReference>
<dbReference type="Gene3D" id="3.30.70.260">
    <property type="match status" value="1"/>
</dbReference>
<keyword evidence="9" id="KW-0486">Methionine biosynthesis</keyword>
<evidence type="ECO:0000256" key="4">
    <source>
        <dbReference type="ARBA" id="ARBA00013213"/>
    </source>
</evidence>
<comment type="function">
    <text evidence="10">Catalyzes the conversion of L-aspartate-beta-semialdehyde (L-Asa) to L-homoserine (L-Hse), the third step in the biosynthesis of threonine and methionine from aspartate.</text>
</comment>
<dbReference type="InterPro" id="IPR005106">
    <property type="entry name" value="Asp/hSer_DH_NAD-bd"/>
</dbReference>
<dbReference type="Pfam" id="PF03447">
    <property type="entry name" value="NAD_binding_3"/>
    <property type="match status" value="1"/>
</dbReference>
<reference evidence="12 13" key="1">
    <citation type="submission" date="2024-10" db="EMBL/GenBank/DDBJ databases">
        <title>The Natural Products Discovery Center: Release of the First 8490 Sequenced Strains for Exploring Actinobacteria Biosynthetic Diversity.</title>
        <authorList>
            <person name="Kalkreuter E."/>
            <person name="Kautsar S.A."/>
            <person name="Yang D."/>
            <person name="Bader C.D."/>
            <person name="Teijaro C.N."/>
            <person name="Fluegel L."/>
            <person name="Davis C.M."/>
            <person name="Simpson J.R."/>
            <person name="Lauterbach L."/>
            <person name="Steele A.D."/>
            <person name="Gui C."/>
            <person name="Meng S."/>
            <person name="Li G."/>
            <person name="Viehrig K."/>
            <person name="Ye F."/>
            <person name="Su P."/>
            <person name="Kiefer A.F."/>
            <person name="Nichols A."/>
            <person name="Cepeda A.J."/>
            <person name="Yan W."/>
            <person name="Fan B."/>
            <person name="Jiang Y."/>
            <person name="Adhikari A."/>
            <person name="Zheng C.-J."/>
            <person name="Schuster L."/>
            <person name="Cowan T.M."/>
            <person name="Smanski M.J."/>
            <person name="Chevrette M.G."/>
            <person name="De Carvalho L.P.S."/>
            <person name="Shen B."/>
        </authorList>
    </citation>
    <scope>NUCLEOTIDE SEQUENCE [LARGE SCALE GENOMIC DNA]</scope>
    <source>
        <strain evidence="12 13">NPDC004045</strain>
    </source>
</reference>
<accession>A0ABW6PW78</accession>
<dbReference type="InterPro" id="IPR045865">
    <property type="entry name" value="ACT-like_dom_sf"/>
</dbReference>
<evidence type="ECO:0000259" key="11">
    <source>
        <dbReference type="PROSITE" id="PS51671"/>
    </source>
</evidence>
<feature type="domain" description="ACT" evidence="11">
    <location>
        <begin position="312"/>
        <end position="385"/>
    </location>
</feature>
<dbReference type="SUPFAM" id="SSF51735">
    <property type="entry name" value="NAD(P)-binding Rossmann-fold domains"/>
    <property type="match status" value="1"/>
</dbReference>
<keyword evidence="8" id="KW-0560">Oxidoreductase</keyword>